<dbReference type="PANTHER" id="PTHR15139:SF0">
    <property type="entry name" value="TUBULIN-SPECIFIC CHAPERONE C"/>
    <property type="match status" value="1"/>
</dbReference>
<evidence type="ECO:0000313" key="3">
    <source>
        <dbReference type="Proteomes" id="UP001295684"/>
    </source>
</evidence>
<dbReference type="GO" id="GO:0007023">
    <property type="term" value="P:post-chaperonin tubulin folding pathway"/>
    <property type="evidence" value="ECO:0007669"/>
    <property type="project" value="InterPro"/>
</dbReference>
<dbReference type="GO" id="GO:0007021">
    <property type="term" value="P:tubulin complex assembly"/>
    <property type="evidence" value="ECO:0007669"/>
    <property type="project" value="TreeGrafter"/>
</dbReference>
<dbReference type="InterPro" id="IPR027684">
    <property type="entry name" value="TBCC"/>
</dbReference>
<dbReference type="GO" id="GO:0005737">
    <property type="term" value="C:cytoplasm"/>
    <property type="evidence" value="ECO:0007669"/>
    <property type="project" value="TreeGrafter"/>
</dbReference>
<dbReference type="AlphaFoldDB" id="A0AAD1U7R3"/>
<keyword evidence="3" id="KW-1185">Reference proteome</keyword>
<gene>
    <name evidence="2" type="ORF">ECRASSUSDP1_LOCUS4849</name>
</gene>
<name>A0AAD1U7R3_EUPCR</name>
<feature type="domain" description="Tubulin binding cofactor C-like" evidence="1">
    <location>
        <begin position="235"/>
        <end position="353"/>
    </location>
</feature>
<evidence type="ECO:0000259" key="1">
    <source>
        <dbReference type="Pfam" id="PF07986"/>
    </source>
</evidence>
<organism evidence="2 3">
    <name type="scientific">Euplotes crassus</name>
    <dbReference type="NCBI Taxonomy" id="5936"/>
    <lineage>
        <taxon>Eukaryota</taxon>
        <taxon>Sar</taxon>
        <taxon>Alveolata</taxon>
        <taxon>Ciliophora</taxon>
        <taxon>Intramacronucleata</taxon>
        <taxon>Spirotrichea</taxon>
        <taxon>Hypotrichia</taxon>
        <taxon>Euplotida</taxon>
        <taxon>Euplotidae</taxon>
        <taxon>Moneuplotes</taxon>
    </lineage>
</organism>
<protein>
    <recommendedName>
        <fullName evidence="1">Tubulin binding cofactor C-like domain-containing protein</fullName>
    </recommendedName>
</protein>
<feature type="domain" description="Tubulin binding cofactor C-like" evidence="1">
    <location>
        <begin position="433"/>
        <end position="522"/>
    </location>
</feature>
<accession>A0AAD1U7R3</accession>
<dbReference type="InterPro" id="IPR016098">
    <property type="entry name" value="CAP/MinC_C"/>
</dbReference>
<dbReference type="Proteomes" id="UP001295684">
    <property type="component" value="Unassembled WGS sequence"/>
</dbReference>
<sequence>MESKLSEADEGVLVVKDKHWHTEIIKKDKLIGKHTVYVKNCDMVTVFLVPPVGNVVVESVKSVTLCIGIVTGRIVVRGMSSSTLHVAAKAAEFRDIRGTGVYIHTESAIEWYNPNEVSVYPYCLHDKLGYYTSYLSDAEECGFSLSENHYSETKNSKVNILSHEDLSKVESTTIWPKAGEGVYGGKATFDKIYGDDTAEEEEYKELSGPNVFHVKNKRWHTETIQERHLEGKDTVLIEGLEMCTVFLVPPVKKVIVRNVKSVTICIGIVTEKVTVKGMKESTFHCAAKEAEFDRTFETAIYMHTETPIQWTNSGGFTLNPYCLHDKLGYYTNYAHDAEENGFTLSENHYADVKEVKIDIKTPKDLDGVEASTIWPKAGEEIYGGKRVLQEIYEEDKKEEDSFDLSDPNILAVKNKTWNSEIIKRKQLIDKDTVYLSDLEMFTVFLVPPVKNVFIQNVKAVTICIGMVTEKITIKGMNGCTLHVAAKAAEFHDIHRTGIYIHTESAIEWNNSDGIQMYPYCLHDKLGYYKYYSRDAGLCDFSLANNHYSDTKTEGVNIQGYEELDKVEPTAIWPKAGEEIYGGKEAFDKIYEDESDA</sequence>
<dbReference type="Pfam" id="PF07986">
    <property type="entry name" value="TBCC"/>
    <property type="match status" value="3"/>
</dbReference>
<dbReference type="Gene3D" id="2.160.20.70">
    <property type="match status" value="3"/>
</dbReference>
<reference evidence="2" key="1">
    <citation type="submission" date="2023-07" db="EMBL/GenBank/DDBJ databases">
        <authorList>
            <consortium name="AG Swart"/>
            <person name="Singh M."/>
            <person name="Singh A."/>
            <person name="Seah K."/>
            <person name="Emmerich C."/>
        </authorList>
    </citation>
    <scope>NUCLEOTIDE SEQUENCE</scope>
    <source>
        <strain evidence="2">DP1</strain>
    </source>
</reference>
<proteinExistence type="predicted"/>
<feature type="domain" description="Tubulin binding cofactor C-like" evidence="1">
    <location>
        <begin position="36"/>
        <end position="122"/>
    </location>
</feature>
<dbReference type="PANTHER" id="PTHR15139">
    <property type="entry name" value="TUBULIN FOLDING COFACTOR C"/>
    <property type="match status" value="1"/>
</dbReference>
<evidence type="ECO:0000313" key="2">
    <source>
        <dbReference type="EMBL" id="CAI2363513.1"/>
    </source>
</evidence>
<dbReference type="InterPro" id="IPR012945">
    <property type="entry name" value="Tubulin-bd_cofactor_C_dom"/>
</dbReference>
<dbReference type="EMBL" id="CAMPGE010004666">
    <property type="protein sequence ID" value="CAI2363513.1"/>
    <property type="molecule type" value="Genomic_DNA"/>
</dbReference>
<comment type="caution">
    <text evidence="2">The sequence shown here is derived from an EMBL/GenBank/DDBJ whole genome shotgun (WGS) entry which is preliminary data.</text>
</comment>